<reference evidence="2" key="1">
    <citation type="submission" date="2021-12" db="EMBL/GenBank/DDBJ databases">
        <authorList>
            <person name="King R."/>
        </authorList>
    </citation>
    <scope>NUCLEOTIDE SEQUENCE</scope>
</reference>
<dbReference type="AlphaFoldDB" id="A0A9P0ACA3"/>
<feature type="transmembrane region" description="Helical" evidence="1">
    <location>
        <begin position="82"/>
        <end position="104"/>
    </location>
</feature>
<organism evidence="2 3">
    <name type="scientific">Bemisia tabaci</name>
    <name type="common">Sweetpotato whitefly</name>
    <name type="synonym">Aleurodes tabaci</name>
    <dbReference type="NCBI Taxonomy" id="7038"/>
    <lineage>
        <taxon>Eukaryota</taxon>
        <taxon>Metazoa</taxon>
        <taxon>Ecdysozoa</taxon>
        <taxon>Arthropoda</taxon>
        <taxon>Hexapoda</taxon>
        <taxon>Insecta</taxon>
        <taxon>Pterygota</taxon>
        <taxon>Neoptera</taxon>
        <taxon>Paraneoptera</taxon>
        <taxon>Hemiptera</taxon>
        <taxon>Sternorrhyncha</taxon>
        <taxon>Aleyrodoidea</taxon>
        <taxon>Aleyrodidae</taxon>
        <taxon>Aleyrodinae</taxon>
        <taxon>Bemisia</taxon>
    </lineage>
</organism>
<feature type="transmembrane region" description="Helical" evidence="1">
    <location>
        <begin position="287"/>
        <end position="309"/>
    </location>
</feature>
<feature type="transmembrane region" description="Helical" evidence="1">
    <location>
        <begin position="234"/>
        <end position="253"/>
    </location>
</feature>
<feature type="transmembrane region" description="Helical" evidence="1">
    <location>
        <begin position="124"/>
        <end position="149"/>
    </location>
</feature>
<keyword evidence="3" id="KW-1185">Reference proteome</keyword>
<accession>A0A9P0ACA3</accession>
<proteinExistence type="predicted"/>
<dbReference type="Proteomes" id="UP001152759">
    <property type="component" value="Chromosome 4"/>
</dbReference>
<evidence type="ECO:0000313" key="2">
    <source>
        <dbReference type="EMBL" id="CAH0388537.1"/>
    </source>
</evidence>
<gene>
    <name evidence="2" type="ORF">BEMITA_LOCUS7447</name>
</gene>
<name>A0A9P0ACA3_BEMTA</name>
<protein>
    <recommendedName>
        <fullName evidence="4">Gustatory receptor</fullName>
    </recommendedName>
</protein>
<feature type="transmembrane region" description="Helical" evidence="1">
    <location>
        <begin position="191"/>
        <end position="211"/>
    </location>
</feature>
<keyword evidence="1" id="KW-1133">Transmembrane helix</keyword>
<dbReference type="EMBL" id="OU963865">
    <property type="protein sequence ID" value="CAH0388537.1"/>
    <property type="molecule type" value="Genomic_DNA"/>
</dbReference>
<evidence type="ECO:0000313" key="3">
    <source>
        <dbReference type="Proteomes" id="UP001152759"/>
    </source>
</evidence>
<sequence length="464" mass="53523">MILVQYGDLVSNIKDRFRCVNAELQFELANYFRQDILWTITRHEYDKLPARAFSRRRVCELFKLFWLTCRCVQLLNETYGGIILAMLLMSSVQLIAIPQYFIIPLFYTTETVTTFLKLSALCDALWMCVVACELIVLVVIGIVTTYLLFSVQIRNAVSNFYKLMLLAPVSEIHNPETMEKSYIFHEYQFRVNLLLVSLMSIGQIVSMYYRFQELHPNGKRSGNPDSDHFIPDKMIIFAAFILSSMILALVGVVKTKTNFNRLLSLHKTLCHIDSLLQRPSKRGKFKYIAAFLIFLNATLLAMDYCVWKFTTVERVIFSLCLFSRLMCTTILVQYGDIVLTALSFSSYHSAATSRRVVSAFLVHDSLRETSERSLRGPDFRNDSDDFIPAHRHPSFSDLHVRQHDEALVENFRIPTKLFAPRLRGNGYLKIETASTDIGVRVVSNLLVDLNPNSKRCFRFVNKLE</sequence>
<evidence type="ECO:0000256" key="1">
    <source>
        <dbReference type="SAM" id="Phobius"/>
    </source>
</evidence>
<keyword evidence="1" id="KW-0812">Transmembrane</keyword>
<evidence type="ECO:0008006" key="4">
    <source>
        <dbReference type="Google" id="ProtNLM"/>
    </source>
</evidence>
<keyword evidence="1" id="KW-0472">Membrane</keyword>